<dbReference type="PROSITE" id="PS50893">
    <property type="entry name" value="ABC_TRANSPORTER_2"/>
    <property type="match status" value="1"/>
</dbReference>
<dbReference type="InterPro" id="IPR027417">
    <property type="entry name" value="P-loop_NTPase"/>
</dbReference>
<keyword evidence="3" id="KW-0547">Nucleotide-binding</keyword>
<dbReference type="InterPro" id="IPR003439">
    <property type="entry name" value="ABC_transporter-like_ATP-bd"/>
</dbReference>
<organism evidence="6 7">
    <name type="scientific">Sporofaciens musculi</name>
    <dbReference type="NCBI Taxonomy" id="2681861"/>
    <lineage>
        <taxon>Bacteria</taxon>
        <taxon>Bacillati</taxon>
        <taxon>Bacillota</taxon>
        <taxon>Clostridia</taxon>
        <taxon>Lachnospirales</taxon>
        <taxon>Lachnospiraceae</taxon>
        <taxon>Sporofaciens</taxon>
    </lineage>
</organism>
<protein>
    <submittedName>
        <fullName evidence="6">ATP-binding cassette domain-containing protein</fullName>
    </submittedName>
</protein>
<dbReference type="InterPro" id="IPR017871">
    <property type="entry name" value="ABC_transporter-like_CS"/>
</dbReference>
<evidence type="ECO:0000256" key="2">
    <source>
        <dbReference type="ARBA" id="ARBA00022448"/>
    </source>
</evidence>
<evidence type="ECO:0000259" key="5">
    <source>
        <dbReference type="PROSITE" id="PS50893"/>
    </source>
</evidence>
<accession>A0A7X3MM57</accession>
<name>A0A7X3MM57_9FIRM</name>
<keyword evidence="6" id="KW-0614">Plasmid</keyword>
<dbReference type="Proteomes" id="UP000460412">
    <property type="component" value="Unassembled WGS sequence"/>
</dbReference>
<dbReference type="SMART" id="SM00382">
    <property type="entry name" value="AAA"/>
    <property type="match status" value="1"/>
</dbReference>
<keyword evidence="7" id="KW-1185">Reference proteome</keyword>
<dbReference type="PANTHER" id="PTHR43335:SF8">
    <property type="entry name" value="ABC TRANSPORTER, ATP-BINDING PROTEIN"/>
    <property type="match status" value="1"/>
</dbReference>
<comment type="similarity">
    <text evidence="1">Belongs to the ABC transporter superfamily.</text>
</comment>
<feature type="domain" description="ABC transporter" evidence="5">
    <location>
        <begin position="2"/>
        <end position="229"/>
    </location>
</feature>
<dbReference type="GO" id="GO:0016887">
    <property type="term" value="F:ATP hydrolysis activity"/>
    <property type="evidence" value="ECO:0007669"/>
    <property type="project" value="InterPro"/>
</dbReference>
<evidence type="ECO:0000313" key="7">
    <source>
        <dbReference type="Proteomes" id="UP000460412"/>
    </source>
</evidence>
<reference evidence="6 7" key="1">
    <citation type="submission" date="2019-12" db="EMBL/GenBank/DDBJ databases">
        <title>Sporaefaciens musculi gen. nov., sp. nov., a novel bacterium isolated from the caecum of an obese mouse.</title>
        <authorList>
            <person name="Rasmussen T.S."/>
            <person name="Streidl T."/>
            <person name="Hitch T.C.A."/>
            <person name="Wortmann E."/>
            <person name="Deptula P."/>
            <person name="Hansen M."/>
            <person name="Nielsen D.S."/>
            <person name="Clavel T."/>
            <person name="Vogensen F.K."/>
        </authorList>
    </citation>
    <scope>NUCLEOTIDE SEQUENCE [LARGE SCALE GENOMIC DNA]</scope>
    <source>
        <strain evidence="6 7">WCA-9-b2</strain>
        <plasmid evidence="6">unnamed</plasmid>
    </source>
</reference>
<dbReference type="GO" id="GO:0005524">
    <property type="term" value="F:ATP binding"/>
    <property type="evidence" value="ECO:0007669"/>
    <property type="project" value="UniProtKB-KW"/>
</dbReference>
<dbReference type="SUPFAM" id="SSF52540">
    <property type="entry name" value="P-loop containing nucleoside triphosphate hydrolases"/>
    <property type="match status" value="1"/>
</dbReference>
<evidence type="ECO:0000313" key="6">
    <source>
        <dbReference type="EMBL" id="MXP78993.1"/>
    </source>
</evidence>
<geneLocation type="plasmid" evidence="6">
    <name>unnamed</name>
</geneLocation>
<dbReference type="EMBL" id="WUQX01000003">
    <property type="protein sequence ID" value="MXP78993.1"/>
    <property type="molecule type" value="Genomic_DNA"/>
</dbReference>
<gene>
    <name evidence="6" type="ORF">GN277_27900</name>
</gene>
<proteinExistence type="inferred from homology"/>
<dbReference type="Pfam" id="PF00005">
    <property type="entry name" value="ABC_tran"/>
    <property type="match status" value="1"/>
</dbReference>
<evidence type="ECO:0000256" key="3">
    <source>
        <dbReference type="ARBA" id="ARBA00022741"/>
    </source>
</evidence>
<dbReference type="AlphaFoldDB" id="A0A7X3MM57"/>
<sequence length="238" mass="26341">MVQVREVVKVFDGKEVLRHLNMSVERGTIYGLLGANGAGKSTTFKLISGLLQPNTGAIQFDGEEIQVQDRKFLKEMGILIETPVFYEHLSARENLEIHLAYMGCKSTAIDNSLQMVGLADTGKKPVSKFSLGMKQRLAIARAISHSPKLLVLDEPVNGLDPMGIRQMRELFLALVKDYDMTVLISSHILSEIEYIADRVGVLVNGSIAREVPMSEVREICPEGLEDYFVNIMSGGTEK</sequence>
<keyword evidence="2" id="KW-0813">Transport</keyword>
<dbReference type="RefSeq" id="WP_159757458.1">
    <property type="nucleotide sequence ID" value="NZ_WUQX01000003.1"/>
</dbReference>
<evidence type="ECO:0000256" key="4">
    <source>
        <dbReference type="ARBA" id="ARBA00022840"/>
    </source>
</evidence>
<dbReference type="PANTHER" id="PTHR43335">
    <property type="entry name" value="ABC TRANSPORTER, ATP-BINDING PROTEIN"/>
    <property type="match status" value="1"/>
</dbReference>
<dbReference type="InterPro" id="IPR003593">
    <property type="entry name" value="AAA+_ATPase"/>
</dbReference>
<dbReference type="Gene3D" id="3.40.50.300">
    <property type="entry name" value="P-loop containing nucleotide triphosphate hydrolases"/>
    <property type="match status" value="1"/>
</dbReference>
<evidence type="ECO:0000256" key="1">
    <source>
        <dbReference type="ARBA" id="ARBA00005417"/>
    </source>
</evidence>
<dbReference type="PROSITE" id="PS00211">
    <property type="entry name" value="ABC_TRANSPORTER_1"/>
    <property type="match status" value="1"/>
</dbReference>
<comment type="caution">
    <text evidence="6">The sequence shown here is derived from an EMBL/GenBank/DDBJ whole genome shotgun (WGS) entry which is preliminary data.</text>
</comment>
<keyword evidence="4 6" id="KW-0067">ATP-binding</keyword>